<accession>A0A6C0RDH9</accession>
<dbReference type="SUPFAM" id="SSF140683">
    <property type="entry name" value="SP0561-like"/>
    <property type="match status" value="1"/>
</dbReference>
<name>A0A6C0RDH9_9BACT</name>
<dbReference type="GO" id="GO:0005737">
    <property type="term" value="C:cytoplasm"/>
    <property type="evidence" value="ECO:0007669"/>
    <property type="project" value="UniProtKB-SubCell"/>
</dbReference>
<proteinExistence type="predicted"/>
<dbReference type="Gene3D" id="1.20.120.520">
    <property type="entry name" value="nmb1532 protein domain like"/>
    <property type="match status" value="1"/>
</dbReference>
<dbReference type="InterPro" id="IPR012312">
    <property type="entry name" value="Hemerythrin-like"/>
</dbReference>
<protein>
    <submittedName>
        <fullName evidence="6">Iron-sulfur cluster repair di-iron protein</fullName>
    </submittedName>
</protein>
<reference evidence="6 7" key="1">
    <citation type="submission" date="2020-02" db="EMBL/GenBank/DDBJ databases">
        <title>Genome sequencing for Draconibacterium sp. strain M1.</title>
        <authorList>
            <person name="Park S.-J."/>
        </authorList>
    </citation>
    <scope>NUCLEOTIDE SEQUENCE [LARGE SCALE GENOMIC DNA]</scope>
    <source>
        <strain evidence="6 7">M1</strain>
    </source>
</reference>
<keyword evidence="7" id="KW-1185">Reference proteome</keyword>
<evidence type="ECO:0000259" key="5">
    <source>
        <dbReference type="Pfam" id="PF01814"/>
    </source>
</evidence>
<feature type="domain" description="Hemerythrin-like" evidence="5">
    <location>
        <begin position="84"/>
        <end position="228"/>
    </location>
</feature>
<keyword evidence="2" id="KW-0963">Cytoplasm</keyword>
<evidence type="ECO:0000313" key="7">
    <source>
        <dbReference type="Proteomes" id="UP000474630"/>
    </source>
</evidence>
<evidence type="ECO:0000313" key="6">
    <source>
        <dbReference type="EMBL" id="QIA07553.1"/>
    </source>
</evidence>
<evidence type="ECO:0000256" key="4">
    <source>
        <dbReference type="ARBA" id="ARBA00023004"/>
    </source>
</evidence>
<sequence>MEIRKELTVGQIVKENYKTAQIFDRNNIDFCCGGGISLEKACEQANVNIDSLLPELEATVQANDPDSRYIDAMELNELCDYIEKRHHSYVRETIPFLEAKLNKLCDVHGENHPELFKVRELFETAAGNLTAHMQKEELVLFPYIRRLVNFKNGTTSNTAEFGGIDAPIQAMLDEHQAEGERFFEIAELTSNYTCPSDGCNTYRITYQTLNDFEQDLHRHIHLENNILFLKALALEKEIISKK</sequence>
<dbReference type="KEGG" id="drc:G0Q07_07360"/>
<dbReference type="RefSeq" id="WP_163345475.1">
    <property type="nucleotide sequence ID" value="NZ_CP048409.1"/>
</dbReference>
<dbReference type="GO" id="GO:0046872">
    <property type="term" value="F:metal ion binding"/>
    <property type="evidence" value="ECO:0007669"/>
    <property type="project" value="UniProtKB-KW"/>
</dbReference>
<dbReference type="PANTHER" id="PTHR36438:SF1">
    <property type="entry name" value="IRON-SULFUR CLUSTER REPAIR PROTEIN YTFE"/>
    <property type="match status" value="1"/>
</dbReference>
<dbReference type="Pfam" id="PF01814">
    <property type="entry name" value="Hemerythrin"/>
    <property type="match status" value="1"/>
</dbReference>
<dbReference type="InterPro" id="IPR019903">
    <property type="entry name" value="RIC_family"/>
</dbReference>
<organism evidence="6 7">
    <name type="scientific">Draconibacterium halophilum</name>
    <dbReference type="NCBI Taxonomy" id="2706887"/>
    <lineage>
        <taxon>Bacteria</taxon>
        <taxon>Pseudomonadati</taxon>
        <taxon>Bacteroidota</taxon>
        <taxon>Bacteroidia</taxon>
        <taxon>Marinilabiliales</taxon>
        <taxon>Prolixibacteraceae</taxon>
        <taxon>Draconibacterium</taxon>
    </lineage>
</organism>
<gene>
    <name evidence="6" type="primary">ric</name>
    <name evidence="6" type="ORF">G0Q07_07360</name>
</gene>
<keyword evidence="4" id="KW-0408">Iron</keyword>
<dbReference type="AlphaFoldDB" id="A0A6C0RDH9"/>
<evidence type="ECO:0000256" key="2">
    <source>
        <dbReference type="ARBA" id="ARBA00022490"/>
    </source>
</evidence>
<dbReference type="PANTHER" id="PTHR36438">
    <property type="entry name" value="IRON-SULFUR CLUSTER REPAIR PROTEIN YTFE"/>
    <property type="match status" value="1"/>
</dbReference>
<dbReference type="Pfam" id="PF04405">
    <property type="entry name" value="ScdA_N"/>
    <property type="match status" value="1"/>
</dbReference>
<dbReference type="Proteomes" id="UP000474630">
    <property type="component" value="Chromosome"/>
</dbReference>
<evidence type="ECO:0000256" key="3">
    <source>
        <dbReference type="ARBA" id="ARBA00022723"/>
    </source>
</evidence>
<comment type="subcellular location">
    <subcellularLocation>
        <location evidence="1">Cytoplasm</location>
    </subcellularLocation>
</comment>
<dbReference type="EMBL" id="CP048409">
    <property type="protein sequence ID" value="QIA07553.1"/>
    <property type="molecule type" value="Genomic_DNA"/>
</dbReference>
<dbReference type="NCBIfam" id="TIGR03652">
    <property type="entry name" value="FeS_repair_RIC"/>
    <property type="match status" value="1"/>
</dbReference>
<keyword evidence="3" id="KW-0479">Metal-binding</keyword>
<evidence type="ECO:0000256" key="1">
    <source>
        <dbReference type="ARBA" id="ARBA00004496"/>
    </source>
</evidence>
<dbReference type="InterPro" id="IPR038062">
    <property type="entry name" value="ScdA-like_N_sf"/>
</dbReference>